<dbReference type="Proteomes" id="UP001445076">
    <property type="component" value="Unassembled WGS sequence"/>
</dbReference>
<evidence type="ECO:0000256" key="7">
    <source>
        <dbReference type="ARBA" id="ARBA00022989"/>
    </source>
</evidence>
<evidence type="ECO:0000256" key="1">
    <source>
        <dbReference type="ARBA" id="ARBA00004141"/>
    </source>
</evidence>
<dbReference type="GO" id="GO:0061630">
    <property type="term" value="F:ubiquitin protein ligase activity"/>
    <property type="evidence" value="ECO:0007669"/>
    <property type="project" value="TreeGrafter"/>
</dbReference>
<comment type="similarity">
    <text evidence="2">Belongs to the IFI6/IFI27 family.</text>
</comment>
<dbReference type="InterPro" id="IPR051435">
    <property type="entry name" value="RING_finger_E3_ubiq-ligases"/>
</dbReference>
<keyword evidence="14" id="KW-1185">Reference proteome</keyword>
<dbReference type="InterPro" id="IPR001841">
    <property type="entry name" value="Znf_RING"/>
</dbReference>
<dbReference type="Pfam" id="PF13639">
    <property type="entry name" value="zf-RING_2"/>
    <property type="match status" value="1"/>
</dbReference>
<dbReference type="SUPFAM" id="SSF57850">
    <property type="entry name" value="RING/U-box"/>
    <property type="match status" value="1"/>
</dbReference>
<gene>
    <name evidence="13" type="ORF">OTU49_015689</name>
</gene>
<feature type="domain" description="RING-type" evidence="12">
    <location>
        <begin position="18"/>
        <end position="63"/>
    </location>
</feature>
<feature type="non-terminal residue" evidence="13">
    <location>
        <position position="1"/>
    </location>
</feature>
<comment type="subcellular location">
    <subcellularLocation>
        <location evidence="1">Membrane</location>
        <topology evidence="1">Multi-pass membrane protein</topology>
    </subcellularLocation>
</comment>
<comment type="caution">
    <text evidence="13">The sequence shown here is derived from an EMBL/GenBank/DDBJ whole genome shotgun (WGS) entry which is preliminary data.</text>
</comment>
<dbReference type="PROSITE" id="PS50089">
    <property type="entry name" value="ZF_RING_2"/>
    <property type="match status" value="1"/>
</dbReference>
<name>A0AAW0YBU3_CHEQU</name>
<evidence type="ECO:0000256" key="10">
    <source>
        <dbReference type="SAM" id="MobiDB-lite"/>
    </source>
</evidence>
<reference evidence="13 14" key="1">
    <citation type="journal article" date="2024" name="BMC Genomics">
        <title>Genome assembly of redclaw crayfish (Cherax quadricarinatus) provides insights into its immune adaptation and hypoxia tolerance.</title>
        <authorList>
            <person name="Liu Z."/>
            <person name="Zheng J."/>
            <person name="Li H."/>
            <person name="Fang K."/>
            <person name="Wang S."/>
            <person name="He J."/>
            <person name="Zhou D."/>
            <person name="Weng S."/>
            <person name="Chi M."/>
            <person name="Gu Z."/>
            <person name="He J."/>
            <person name="Li F."/>
            <person name="Wang M."/>
        </authorList>
    </citation>
    <scope>NUCLEOTIDE SEQUENCE [LARGE SCALE GENOMIC DNA]</scope>
    <source>
        <strain evidence="13">ZL_2023a</strain>
    </source>
</reference>
<evidence type="ECO:0000256" key="4">
    <source>
        <dbReference type="ARBA" id="ARBA00022723"/>
    </source>
</evidence>
<keyword evidence="3 11" id="KW-0812">Transmembrane</keyword>
<evidence type="ECO:0000259" key="12">
    <source>
        <dbReference type="PROSITE" id="PS50089"/>
    </source>
</evidence>
<feature type="region of interest" description="Disordered" evidence="10">
    <location>
        <begin position="134"/>
        <end position="190"/>
    </location>
</feature>
<dbReference type="PANTHER" id="PTHR22791:SF6">
    <property type="entry name" value="RING-TYPE DOMAIN-CONTAINING PROTEIN"/>
    <property type="match status" value="1"/>
</dbReference>
<dbReference type="PANTHER" id="PTHR22791">
    <property type="entry name" value="RING-TYPE DOMAIN-CONTAINING PROTEIN"/>
    <property type="match status" value="1"/>
</dbReference>
<keyword evidence="8 11" id="KW-0472">Membrane</keyword>
<evidence type="ECO:0000256" key="6">
    <source>
        <dbReference type="ARBA" id="ARBA00022833"/>
    </source>
</evidence>
<keyword evidence="4" id="KW-0479">Metal-binding</keyword>
<keyword evidence="7 11" id="KW-1133">Transmembrane helix</keyword>
<dbReference type="InterPro" id="IPR013083">
    <property type="entry name" value="Znf_RING/FYVE/PHD"/>
</dbReference>
<dbReference type="GO" id="GO:0008270">
    <property type="term" value="F:zinc ion binding"/>
    <property type="evidence" value="ECO:0007669"/>
    <property type="project" value="UniProtKB-KW"/>
</dbReference>
<dbReference type="GO" id="GO:0016020">
    <property type="term" value="C:membrane"/>
    <property type="evidence" value="ECO:0007669"/>
    <property type="project" value="UniProtKB-SubCell"/>
</dbReference>
<evidence type="ECO:0000256" key="3">
    <source>
        <dbReference type="ARBA" id="ARBA00022692"/>
    </source>
</evidence>
<dbReference type="EMBL" id="JARKIK010000010">
    <property type="protein sequence ID" value="KAK8749127.1"/>
    <property type="molecule type" value="Genomic_DNA"/>
</dbReference>
<dbReference type="InterPro" id="IPR038213">
    <property type="entry name" value="IFI6/IFI27-like_sf"/>
</dbReference>
<dbReference type="AlphaFoldDB" id="A0AAW0YBU3"/>
<evidence type="ECO:0000313" key="14">
    <source>
        <dbReference type="Proteomes" id="UP001445076"/>
    </source>
</evidence>
<dbReference type="Gene3D" id="3.30.40.10">
    <property type="entry name" value="Zinc/RING finger domain, C3HC4 (zinc finger)"/>
    <property type="match status" value="1"/>
</dbReference>
<feature type="transmembrane region" description="Helical" evidence="11">
    <location>
        <begin position="205"/>
        <end position="225"/>
    </location>
</feature>
<evidence type="ECO:0000256" key="8">
    <source>
        <dbReference type="ARBA" id="ARBA00023136"/>
    </source>
</evidence>
<evidence type="ECO:0000256" key="5">
    <source>
        <dbReference type="ARBA" id="ARBA00022771"/>
    </source>
</evidence>
<dbReference type="InterPro" id="IPR009311">
    <property type="entry name" value="IFI6/IFI27-like"/>
</dbReference>
<dbReference type="Gene3D" id="6.10.110.10">
    <property type="match status" value="1"/>
</dbReference>
<dbReference type="GO" id="GO:0016567">
    <property type="term" value="P:protein ubiquitination"/>
    <property type="evidence" value="ECO:0007669"/>
    <property type="project" value="TreeGrafter"/>
</dbReference>
<dbReference type="SMART" id="SM00184">
    <property type="entry name" value="RING"/>
    <property type="match status" value="1"/>
</dbReference>
<organism evidence="13 14">
    <name type="scientific">Cherax quadricarinatus</name>
    <name type="common">Australian red claw crayfish</name>
    <dbReference type="NCBI Taxonomy" id="27406"/>
    <lineage>
        <taxon>Eukaryota</taxon>
        <taxon>Metazoa</taxon>
        <taxon>Ecdysozoa</taxon>
        <taxon>Arthropoda</taxon>
        <taxon>Crustacea</taxon>
        <taxon>Multicrustacea</taxon>
        <taxon>Malacostraca</taxon>
        <taxon>Eumalacostraca</taxon>
        <taxon>Eucarida</taxon>
        <taxon>Decapoda</taxon>
        <taxon>Pleocyemata</taxon>
        <taxon>Astacidea</taxon>
        <taxon>Parastacoidea</taxon>
        <taxon>Parastacidae</taxon>
        <taxon>Cherax</taxon>
    </lineage>
</organism>
<dbReference type="Pfam" id="PF06140">
    <property type="entry name" value="Ifi-6-16"/>
    <property type="match status" value="1"/>
</dbReference>
<accession>A0AAW0YBU3</accession>
<evidence type="ECO:0000256" key="9">
    <source>
        <dbReference type="PROSITE-ProRule" id="PRU00175"/>
    </source>
</evidence>
<evidence type="ECO:0000256" key="11">
    <source>
        <dbReference type="SAM" id="Phobius"/>
    </source>
</evidence>
<evidence type="ECO:0000256" key="2">
    <source>
        <dbReference type="ARBA" id="ARBA00007262"/>
    </source>
</evidence>
<dbReference type="PROSITE" id="PS00518">
    <property type="entry name" value="ZF_RING_1"/>
    <property type="match status" value="1"/>
</dbReference>
<dbReference type="InterPro" id="IPR017907">
    <property type="entry name" value="Znf_RING_CS"/>
</dbReference>
<protein>
    <recommendedName>
        <fullName evidence="12">RING-type domain-containing protein</fullName>
    </recommendedName>
</protein>
<feature type="compositionally biased region" description="Basic and acidic residues" evidence="10">
    <location>
        <begin position="134"/>
        <end position="181"/>
    </location>
</feature>
<keyword evidence="6" id="KW-0862">Zinc</keyword>
<proteinExistence type="inferred from homology"/>
<feature type="non-terminal residue" evidence="13">
    <location>
        <position position="279"/>
    </location>
</feature>
<evidence type="ECO:0000313" key="13">
    <source>
        <dbReference type="EMBL" id="KAK8749127.1"/>
    </source>
</evidence>
<keyword evidence="5 9" id="KW-0863">Zinc-finger</keyword>
<sequence>LQMTNVHQEEEVVESMSCVVCEEPFDPEVHQPVALPTCGHTFCRMCLVNLQERNPTLVCPTCRQPHAGEDASCLPTNFLVLNLLPDISERDDAILQSKLPDSHADKMKEKKDDVFKKDDKCLASLDDNHLDCNEKVNESRSRPDEACSSREDNQENSLKEDYNDRQKKQEGRQDNVSEDCHSQICHSSRSGREPNQYIWYKDWRIWVLFVVFIIIMASVAIGVALGCAPNILNQMGFTSTGVARKSYASTLMSSAARSNNGTIPADSWVSWLQNAGHKG</sequence>